<organism evidence="1 2">
    <name type="scientific">Microseira wollei NIES-4236</name>
    <dbReference type="NCBI Taxonomy" id="2530354"/>
    <lineage>
        <taxon>Bacteria</taxon>
        <taxon>Bacillati</taxon>
        <taxon>Cyanobacteriota</taxon>
        <taxon>Cyanophyceae</taxon>
        <taxon>Oscillatoriophycideae</taxon>
        <taxon>Aerosakkonematales</taxon>
        <taxon>Aerosakkonemataceae</taxon>
        <taxon>Microseira</taxon>
    </lineage>
</organism>
<proteinExistence type="predicted"/>
<evidence type="ECO:0000313" key="1">
    <source>
        <dbReference type="EMBL" id="GET40527.1"/>
    </source>
</evidence>
<gene>
    <name evidence="1" type="ORF">MiSe_53360</name>
</gene>
<accession>A0AAV3XLX2</accession>
<keyword evidence="2" id="KW-1185">Reference proteome</keyword>
<reference evidence="1" key="1">
    <citation type="submission" date="2019-10" db="EMBL/GenBank/DDBJ databases">
        <title>Draft genome sequece of Microseira wollei NIES-4236.</title>
        <authorList>
            <person name="Yamaguchi H."/>
            <person name="Suzuki S."/>
            <person name="Kawachi M."/>
        </authorList>
    </citation>
    <scope>NUCLEOTIDE SEQUENCE</scope>
    <source>
        <strain evidence="1">NIES-4236</strain>
    </source>
</reference>
<dbReference type="EMBL" id="BLAY01000093">
    <property type="protein sequence ID" value="GET40527.1"/>
    <property type="molecule type" value="Genomic_DNA"/>
</dbReference>
<evidence type="ECO:0000313" key="2">
    <source>
        <dbReference type="Proteomes" id="UP001050975"/>
    </source>
</evidence>
<name>A0AAV3XLX2_9CYAN</name>
<dbReference type="AlphaFoldDB" id="A0AAV3XLX2"/>
<dbReference type="Proteomes" id="UP001050975">
    <property type="component" value="Unassembled WGS sequence"/>
</dbReference>
<protein>
    <submittedName>
        <fullName evidence="1">Uncharacterized protein</fullName>
    </submittedName>
</protein>
<sequence>MPMPQESLLLVGWGDEQDAHATRVIVACGVGG</sequence>
<comment type="caution">
    <text evidence="1">The sequence shown here is derived from an EMBL/GenBank/DDBJ whole genome shotgun (WGS) entry which is preliminary data.</text>
</comment>